<evidence type="ECO:0000259" key="1">
    <source>
        <dbReference type="PROSITE" id="PS50126"/>
    </source>
</evidence>
<dbReference type="GO" id="GO:0003676">
    <property type="term" value="F:nucleic acid binding"/>
    <property type="evidence" value="ECO:0007669"/>
    <property type="project" value="InterPro"/>
</dbReference>
<dbReference type="RefSeq" id="WP_281819799.1">
    <property type="nucleotide sequence ID" value="NZ_BRLB01000031.1"/>
</dbReference>
<name>A0A9W6DIW1_9FIRM</name>
<reference evidence="2" key="1">
    <citation type="submission" date="2022-06" db="EMBL/GenBank/DDBJ databases">
        <title>Vallitalea longa sp. nov., an anaerobic bacterium isolated from marine sediment.</title>
        <authorList>
            <person name="Hirano S."/>
            <person name="Terahara T."/>
            <person name="Mori K."/>
            <person name="Hamada M."/>
            <person name="Matsumoto R."/>
            <person name="Kobayashi T."/>
        </authorList>
    </citation>
    <scope>NUCLEOTIDE SEQUENCE</scope>
    <source>
        <strain evidence="2">SH18-1</strain>
    </source>
</reference>
<dbReference type="Proteomes" id="UP001144256">
    <property type="component" value="Unassembled WGS sequence"/>
</dbReference>
<dbReference type="Gene3D" id="2.40.50.140">
    <property type="entry name" value="Nucleic acid-binding proteins"/>
    <property type="match status" value="1"/>
</dbReference>
<dbReference type="AlphaFoldDB" id="A0A9W6DIW1"/>
<gene>
    <name evidence="2" type="ORF">SH1V18_47940</name>
</gene>
<comment type="caution">
    <text evidence="2">The sequence shown here is derived from an EMBL/GenBank/DDBJ whole genome shotgun (WGS) entry which is preliminary data.</text>
</comment>
<dbReference type="SUPFAM" id="SSF50249">
    <property type="entry name" value="Nucleic acid-binding proteins"/>
    <property type="match status" value="2"/>
</dbReference>
<accession>A0A9W6DIW1</accession>
<dbReference type="SMART" id="SM00316">
    <property type="entry name" value="S1"/>
    <property type="match status" value="2"/>
</dbReference>
<sequence>MELLEGMVVGFEDDHAVVKNDEGLYIIKKKEFGGVEKDNKIKNFIGAKIKFVVIGEENGKKIASRKKAMKNEREKKKNDIKIGNIVEVSILLVLKKVIIVELHGKEIYVPVEDCVQYLTQDLRDLEIYKVGDVVPVKIIGTDPLKLSLKEAFLEKNFDTTYVKIKGQYSGKVVSIVSIGVFVKIPVIDIAILCRNVDWRRALQIGDNVVIDIEKISEKEHRIWGHILRYLK</sequence>
<feature type="domain" description="S1 motif" evidence="1">
    <location>
        <begin position="83"/>
        <end position="151"/>
    </location>
</feature>
<protein>
    <recommendedName>
        <fullName evidence="1">S1 motif domain-containing protein</fullName>
    </recommendedName>
</protein>
<evidence type="ECO:0000313" key="2">
    <source>
        <dbReference type="EMBL" id="GKX32314.1"/>
    </source>
</evidence>
<dbReference type="InterPro" id="IPR003029">
    <property type="entry name" value="S1_domain"/>
</dbReference>
<dbReference type="InterPro" id="IPR012340">
    <property type="entry name" value="NA-bd_OB-fold"/>
</dbReference>
<organism evidence="2 3">
    <name type="scientific">Vallitalea longa</name>
    <dbReference type="NCBI Taxonomy" id="2936439"/>
    <lineage>
        <taxon>Bacteria</taxon>
        <taxon>Bacillati</taxon>
        <taxon>Bacillota</taxon>
        <taxon>Clostridia</taxon>
        <taxon>Lachnospirales</taxon>
        <taxon>Vallitaleaceae</taxon>
        <taxon>Vallitalea</taxon>
    </lineage>
</organism>
<dbReference type="PROSITE" id="PS50126">
    <property type="entry name" value="S1"/>
    <property type="match status" value="1"/>
</dbReference>
<proteinExistence type="predicted"/>
<evidence type="ECO:0000313" key="3">
    <source>
        <dbReference type="Proteomes" id="UP001144256"/>
    </source>
</evidence>
<dbReference type="EMBL" id="BRLB01000031">
    <property type="protein sequence ID" value="GKX32314.1"/>
    <property type="molecule type" value="Genomic_DNA"/>
</dbReference>
<keyword evidence="3" id="KW-1185">Reference proteome</keyword>